<organism evidence="2 3">
    <name type="scientific">Funneliformis caledonium</name>
    <dbReference type="NCBI Taxonomy" id="1117310"/>
    <lineage>
        <taxon>Eukaryota</taxon>
        <taxon>Fungi</taxon>
        <taxon>Fungi incertae sedis</taxon>
        <taxon>Mucoromycota</taxon>
        <taxon>Glomeromycotina</taxon>
        <taxon>Glomeromycetes</taxon>
        <taxon>Glomerales</taxon>
        <taxon>Glomeraceae</taxon>
        <taxon>Funneliformis</taxon>
    </lineage>
</organism>
<proteinExistence type="predicted"/>
<feature type="region of interest" description="Disordered" evidence="1">
    <location>
        <begin position="51"/>
        <end position="72"/>
    </location>
</feature>
<sequence>DNYENVDKMDAHYASYKSLSSILDDEKMSQEVRNITQKLLKSKKTDVSKANNSFWNTSSPASSSSNNGKKRSATELISTSSIIPTINTEMTCFVPDEDVPLKANGSLDILEVIKKLGNNNLHGYGISNCIKFIGDLELANVESAATGLTDDLSERIRACVPHKFYEHLPAISWSEFNQRVMTGANLVIAEGLVLDIHKWILIHPDGQKILQRVIGTDITNDFFFNPSVVTVINQNLT</sequence>
<reference evidence="2" key="1">
    <citation type="submission" date="2021-06" db="EMBL/GenBank/DDBJ databases">
        <authorList>
            <person name="Kallberg Y."/>
            <person name="Tangrot J."/>
            <person name="Rosling A."/>
        </authorList>
    </citation>
    <scope>NUCLEOTIDE SEQUENCE</scope>
    <source>
        <strain evidence="2">UK204</strain>
    </source>
</reference>
<comment type="caution">
    <text evidence="2">The sequence shown here is derived from an EMBL/GenBank/DDBJ whole genome shotgun (WGS) entry which is preliminary data.</text>
</comment>
<name>A0A9N9D4U8_9GLOM</name>
<gene>
    <name evidence="2" type="ORF">FCALED_LOCUS9628</name>
</gene>
<feature type="non-terminal residue" evidence="2">
    <location>
        <position position="1"/>
    </location>
</feature>
<evidence type="ECO:0000313" key="3">
    <source>
        <dbReference type="Proteomes" id="UP000789570"/>
    </source>
</evidence>
<dbReference type="SUPFAM" id="SSF55856">
    <property type="entry name" value="Cytochrome b5-like heme/steroid binding domain"/>
    <property type="match status" value="1"/>
</dbReference>
<feature type="compositionally biased region" description="Low complexity" evidence="1">
    <location>
        <begin position="52"/>
        <end position="67"/>
    </location>
</feature>
<dbReference type="Gene3D" id="3.10.120.10">
    <property type="entry name" value="Cytochrome b5-like heme/steroid binding domain"/>
    <property type="match status" value="1"/>
</dbReference>
<dbReference type="EMBL" id="CAJVPQ010003255">
    <property type="protein sequence ID" value="CAG8622501.1"/>
    <property type="molecule type" value="Genomic_DNA"/>
</dbReference>
<accession>A0A9N9D4U8</accession>
<keyword evidence="3" id="KW-1185">Reference proteome</keyword>
<dbReference type="InterPro" id="IPR036400">
    <property type="entry name" value="Cyt_B5-like_heme/steroid_sf"/>
</dbReference>
<protein>
    <submittedName>
        <fullName evidence="2">16680_t:CDS:1</fullName>
    </submittedName>
</protein>
<evidence type="ECO:0000313" key="2">
    <source>
        <dbReference type="EMBL" id="CAG8622501.1"/>
    </source>
</evidence>
<dbReference type="AlphaFoldDB" id="A0A9N9D4U8"/>
<dbReference type="Proteomes" id="UP000789570">
    <property type="component" value="Unassembled WGS sequence"/>
</dbReference>
<evidence type="ECO:0000256" key="1">
    <source>
        <dbReference type="SAM" id="MobiDB-lite"/>
    </source>
</evidence>
<dbReference type="OrthoDB" id="2370087at2759"/>